<comment type="subcellular location">
    <subcellularLocation>
        <location evidence="1">Cell membrane</location>
        <topology evidence="1">Multi-pass membrane protein</topology>
    </subcellularLocation>
</comment>
<dbReference type="STRING" id="1423804.FD14_GL002111"/>
<dbReference type="PANTHER" id="PTHR36122">
    <property type="entry name" value="NICOTINAMIDE RIBOSIDE TRANSPORTER PNUC"/>
    <property type="match status" value="1"/>
</dbReference>
<keyword evidence="10" id="KW-1185">Reference proteome</keyword>
<dbReference type="Proteomes" id="UP000051442">
    <property type="component" value="Unassembled WGS sequence"/>
</dbReference>
<dbReference type="Pfam" id="PF04973">
    <property type="entry name" value="NMN_transporter"/>
    <property type="match status" value="1"/>
</dbReference>
<evidence type="ECO:0000256" key="1">
    <source>
        <dbReference type="ARBA" id="ARBA00004651"/>
    </source>
</evidence>
<dbReference type="AlphaFoldDB" id="A0A0R2ES76"/>
<dbReference type="InterPro" id="IPR006419">
    <property type="entry name" value="NMN_transpt_PnuC"/>
</dbReference>
<evidence type="ECO:0000256" key="3">
    <source>
        <dbReference type="ARBA" id="ARBA00022448"/>
    </source>
</evidence>
<keyword evidence="6 8" id="KW-1133">Transmembrane helix</keyword>
<dbReference type="EMBL" id="AYZM01000158">
    <property type="protein sequence ID" value="KRN18246.1"/>
    <property type="molecule type" value="Genomic_DNA"/>
</dbReference>
<accession>A0A0R2ES76</accession>
<keyword evidence="5 8" id="KW-0812">Transmembrane</keyword>
<dbReference type="NCBIfam" id="TIGR01528">
    <property type="entry name" value="NMN_trans_PnuC"/>
    <property type="match status" value="1"/>
</dbReference>
<evidence type="ECO:0000256" key="5">
    <source>
        <dbReference type="ARBA" id="ARBA00022692"/>
    </source>
</evidence>
<evidence type="ECO:0000256" key="6">
    <source>
        <dbReference type="ARBA" id="ARBA00022989"/>
    </source>
</evidence>
<organism evidence="9 10">
    <name type="scientific">Secundilactobacillus similis DSM 23365 = JCM 2765</name>
    <dbReference type="NCBI Taxonomy" id="1423804"/>
    <lineage>
        <taxon>Bacteria</taxon>
        <taxon>Bacillati</taxon>
        <taxon>Bacillota</taxon>
        <taxon>Bacilli</taxon>
        <taxon>Lactobacillales</taxon>
        <taxon>Lactobacillaceae</taxon>
        <taxon>Secundilactobacillus</taxon>
    </lineage>
</organism>
<comment type="similarity">
    <text evidence="2">Belongs to the nicotinamide ribonucleoside (NR) uptake permease (TC 4.B.1) family.</text>
</comment>
<dbReference type="GO" id="GO:0034257">
    <property type="term" value="F:nicotinamide riboside transmembrane transporter activity"/>
    <property type="evidence" value="ECO:0007669"/>
    <property type="project" value="InterPro"/>
</dbReference>
<dbReference type="PANTHER" id="PTHR36122:SF2">
    <property type="entry name" value="NICOTINAMIDE RIBOSIDE TRANSPORTER PNUC"/>
    <property type="match status" value="1"/>
</dbReference>
<sequence>MEVKPNIWRAGLTRTFSPKYLFSDLFKVSGQKRVYLLALLAIQLVSFFIVFSNGHFLVHANNTTIGNISLLASVTGVFSVVLVANGRITNYFWGILNSCAYIYVSFDSHLYGEVYLNLFFIVMDLVGIYQWTKADQQQAKTKATQEKVVARTMSVKGWLLMAVVLVVSWLLLAAFLSRVPFITATIDPHPYMDSMSTVLQVGAMILMAFRFGASQWVLWNISHVAELVLWTLQLREQKVTDEAEVSE</sequence>
<evidence type="ECO:0000256" key="7">
    <source>
        <dbReference type="ARBA" id="ARBA00023136"/>
    </source>
</evidence>
<keyword evidence="4" id="KW-1003">Cell membrane</keyword>
<keyword evidence="7 8" id="KW-0472">Membrane</keyword>
<reference evidence="9 10" key="1">
    <citation type="journal article" date="2015" name="Genome Announc.">
        <title>Expanding the biotechnology potential of lactobacilli through comparative genomics of 213 strains and associated genera.</title>
        <authorList>
            <person name="Sun Z."/>
            <person name="Harris H.M."/>
            <person name="McCann A."/>
            <person name="Guo C."/>
            <person name="Argimon S."/>
            <person name="Zhang W."/>
            <person name="Yang X."/>
            <person name="Jeffery I.B."/>
            <person name="Cooney J.C."/>
            <person name="Kagawa T.F."/>
            <person name="Liu W."/>
            <person name="Song Y."/>
            <person name="Salvetti E."/>
            <person name="Wrobel A."/>
            <person name="Rasinkangas P."/>
            <person name="Parkhill J."/>
            <person name="Rea M.C."/>
            <person name="O'Sullivan O."/>
            <person name="Ritari J."/>
            <person name="Douillard F.P."/>
            <person name="Paul Ross R."/>
            <person name="Yang R."/>
            <person name="Briner A.E."/>
            <person name="Felis G.E."/>
            <person name="de Vos W.M."/>
            <person name="Barrangou R."/>
            <person name="Klaenhammer T.R."/>
            <person name="Caufield P.W."/>
            <person name="Cui Y."/>
            <person name="Zhang H."/>
            <person name="O'Toole P.W."/>
        </authorList>
    </citation>
    <scope>NUCLEOTIDE SEQUENCE [LARGE SCALE GENOMIC DNA]</scope>
    <source>
        <strain evidence="9 10">DSM 23365</strain>
    </source>
</reference>
<feature type="transmembrane region" description="Helical" evidence="8">
    <location>
        <begin position="114"/>
        <end position="132"/>
    </location>
</feature>
<protein>
    <submittedName>
        <fullName evidence="9">Nicotinamide mononucleotide transporter PnuC</fullName>
    </submittedName>
</protein>
<dbReference type="GO" id="GO:0005886">
    <property type="term" value="C:plasma membrane"/>
    <property type="evidence" value="ECO:0007669"/>
    <property type="project" value="UniProtKB-SubCell"/>
</dbReference>
<keyword evidence="3" id="KW-0813">Transport</keyword>
<feature type="transmembrane region" description="Helical" evidence="8">
    <location>
        <begin position="157"/>
        <end position="177"/>
    </location>
</feature>
<name>A0A0R2ES76_9LACO</name>
<feature type="transmembrane region" description="Helical" evidence="8">
    <location>
        <begin position="91"/>
        <end position="108"/>
    </location>
</feature>
<evidence type="ECO:0000256" key="8">
    <source>
        <dbReference type="SAM" id="Phobius"/>
    </source>
</evidence>
<feature type="transmembrane region" description="Helical" evidence="8">
    <location>
        <begin position="34"/>
        <end position="58"/>
    </location>
</feature>
<feature type="transmembrane region" description="Helical" evidence="8">
    <location>
        <begin position="197"/>
        <end position="219"/>
    </location>
</feature>
<evidence type="ECO:0000313" key="10">
    <source>
        <dbReference type="Proteomes" id="UP000051442"/>
    </source>
</evidence>
<dbReference type="OrthoDB" id="9791248at2"/>
<evidence type="ECO:0000256" key="2">
    <source>
        <dbReference type="ARBA" id="ARBA00006669"/>
    </source>
</evidence>
<feature type="transmembrane region" description="Helical" evidence="8">
    <location>
        <begin position="64"/>
        <end position="84"/>
    </location>
</feature>
<comment type="caution">
    <text evidence="9">The sequence shown here is derived from an EMBL/GenBank/DDBJ whole genome shotgun (WGS) entry which is preliminary data.</text>
</comment>
<gene>
    <name evidence="9" type="ORF">FD14_GL002111</name>
</gene>
<dbReference type="PATRIC" id="fig|1423804.4.peg.2293"/>
<evidence type="ECO:0000256" key="4">
    <source>
        <dbReference type="ARBA" id="ARBA00022475"/>
    </source>
</evidence>
<proteinExistence type="inferred from homology"/>
<dbReference type="RefSeq" id="WP_054732878.1">
    <property type="nucleotide sequence ID" value="NZ_AYZM01000158.1"/>
</dbReference>
<evidence type="ECO:0000313" key="9">
    <source>
        <dbReference type="EMBL" id="KRN18246.1"/>
    </source>
</evidence>